<accession>A0ACB6R612</accession>
<protein>
    <submittedName>
        <fullName evidence="1">Uncharacterized protein</fullName>
    </submittedName>
</protein>
<comment type="caution">
    <text evidence="1">The sequence shown here is derived from an EMBL/GenBank/DDBJ whole genome shotgun (WGS) entry which is preliminary data.</text>
</comment>
<gene>
    <name evidence="1" type="ORF">BDR25DRAFT_351146</name>
</gene>
<proteinExistence type="predicted"/>
<organism evidence="1 2">
    <name type="scientific">Lindgomyces ingoldianus</name>
    <dbReference type="NCBI Taxonomy" id="673940"/>
    <lineage>
        <taxon>Eukaryota</taxon>
        <taxon>Fungi</taxon>
        <taxon>Dikarya</taxon>
        <taxon>Ascomycota</taxon>
        <taxon>Pezizomycotina</taxon>
        <taxon>Dothideomycetes</taxon>
        <taxon>Pleosporomycetidae</taxon>
        <taxon>Pleosporales</taxon>
        <taxon>Lindgomycetaceae</taxon>
        <taxon>Lindgomyces</taxon>
    </lineage>
</organism>
<name>A0ACB6R612_9PLEO</name>
<sequence>MAALSTHPLQTCCNDSHESFHLGWPGTYPKGPRIGSDPDSILMNRIHLGSPGIYLKGPRIGPDSALPLLYPYSLMYLVAPRPRTRDMRNCIEFLATDHGDDAYDYDDDASDHGDDACDHGDDAYDYRVQSPHALPYASEWIPTAFGPIVLPVPLHLQLDT</sequence>
<evidence type="ECO:0000313" key="2">
    <source>
        <dbReference type="Proteomes" id="UP000799755"/>
    </source>
</evidence>
<evidence type="ECO:0000313" key="1">
    <source>
        <dbReference type="EMBL" id="KAF2474616.1"/>
    </source>
</evidence>
<dbReference type="EMBL" id="MU003497">
    <property type="protein sequence ID" value="KAF2474616.1"/>
    <property type="molecule type" value="Genomic_DNA"/>
</dbReference>
<dbReference type="Proteomes" id="UP000799755">
    <property type="component" value="Unassembled WGS sequence"/>
</dbReference>
<keyword evidence="2" id="KW-1185">Reference proteome</keyword>
<reference evidence="1" key="1">
    <citation type="journal article" date="2020" name="Stud. Mycol.">
        <title>101 Dothideomycetes genomes: a test case for predicting lifestyles and emergence of pathogens.</title>
        <authorList>
            <person name="Haridas S."/>
            <person name="Albert R."/>
            <person name="Binder M."/>
            <person name="Bloem J."/>
            <person name="Labutti K."/>
            <person name="Salamov A."/>
            <person name="Andreopoulos B."/>
            <person name="Baker S."/>
            <person name="Barry K."/>
            <person name="Bills G."/>
            <person name="Bluhm B."/>
            <person name="Cannon C."/>
            <person name="Castanera R."/>
            <person name="Culley D."/>
            <person name="Daum C."/>
            <person name="Ezra D."/>
            <person name="Gonzalez J."/>
            <person name="Henrissat B."/>
            <person name="Kuo A."/>
            <person name="Liang C."/>
            <person name="Lipzen A."/>
            <person name="Lutzoni F."/>
            <person name="Magnuson J."/>
            <person name="Mondo S."/>
            <person name="Nolan M."/>
            <person name="Ohm R."/>
            <person name="Pangilinan J."/>
            <person name="Park H.-J."/>
            <person name="Ramirez L."/>
            <person name="Alfaro M."/>
            <person name="Sun H."/>
            <person name="Tritt A."/>
            <person name="Yoshinaga Y."/>
            <person name="Zwiers L.-H."/>
            <person name="Turgeon B."/>
            <person name="Goodwin S."/>
            <person name="Spatafora J."/>
            <person name="Crous P."/>
            <person name="Grigoriev I."/>
        </authorList>
    </citation>
    <scope>NUCLEOTIDE SEQUENCE</scope>
    <source>
        <strain evidence="1">ATCC 200398</strain>
    </source>
</reference>